<accession>A0A7L6N6G0</accession>
<dbReference type="EMBL" id="CP051151">
    <property type="protein sequence ID" value="QLY40159.1"/>
    <property type="molecule type" value="Genomic_DNA"/>
</dbReference>
<dbReference type="KEGG" id="tbk:HF295_04495"/>
<gene>
    <name evidence="1" type="ORF">HF295_04495</name>
</gene>
<evidence type="ECO:0000313" key="2">
    <source>
        <dbReference type="Proteomes" id="UP000512167"/>
    </source>
</evidence>
<dbReference type="RefSeq" id="WP_312030985.1">
    <property type="nucleotide sequence ID" value="NZ_CP051151.1"/>
</dbReference>
<name>A0A7L6N6G0_9MOLU</name>
<proteinExistence type="predicted"/>
<protein>
    <submittedName>
        <fullName evidence="1">Uncharacterized protein</fullName>
    </submittedName>
</protein>
<sequence>MDNFELAMMGVKIASKILQIKTPEVRYFNNELLDKKGINAIFQKEDYIIAFNENWIESVKNNMEIMITCFHESRHAFQYQMIKGNYKGTEIISNNTIELWKSDFNQYHTPSGDKTKDKEYLIQDIEIDAISFAHQMMQEHFGVKTIVPDEIKEKR</sequence>
<keyword evidence="2" id="KW-1185">Reference proteome</keyword>
<evidence type="ECO:0000313" key="1">
    <source>
        <dbReference type="EMBL" id="QLY40159.1"/>
    </source>
</evidence>
<dbReference type="Proteomes" id="UP000512167">
    <property type="component" value="Chromosome"/>
</dbReference>
<organism evidence="1 2">
    <name type="scientific">Hujiaoplasma nucleasis</name>
    <dbReference type="NCBI Taxonomy" id="2725268"/>
    <lineage>
        <taxon>Bacteria</taxon>
        <taxon>Bacillati</taxon>
        <taxon>Mycoplasmatota</taxon>
        <taxon>Mollicutes</taxon>
        <taxon>Candidatus Izemoplasmatales</taxon>
        <taxon>Hujiaoplasmataceae</taxon>
        <taxon>Hujiaoplasma</taxon>
    </lineage>
</organism>
<reference evidence="1 2" key="1">
    <citation type="submission" date="2020-04" db="EMBL/GenBank/DDBJ databases">
        <authorList>
            <person name="Zheng R.K."/>
            <person name="Sun C.M."/>
        </authorList>
    </citation>
    <scope>NUCLEOTIDE SEQUENCE [LARGE SCALE GENOMIC DNA]</scope>
    <source>
        <strain evidence="2">zrk29</strain>
    </source>
</reference>
<dbReference type="AlphaFoldDB" id="A0A7L6N6G0"/>